<dbReference type="PANTHER" id="PTHR30590:SF2">
    <property type="entry name" value="INNER MEMBRANE PROTEIN"/>
    <property type="match status" value="1"/>
</dbReference>
<feature type="transmembrane region" description="Helical" evidence="1">
    <location>
        <begin position="289"/>
        <end position="307"/>
    </location>
</feature>
<accession>A0A5Q3QCB2</accession>
<evidence type="ECO:0000313" key="3">
    <source>
        <dbReference type="EMBL" id="QGK69169.1"/>
    </source>
</evidence>
<feature type="transmembrane region" description="Helical" evidence="1">
    <location>
        <begin position="228"/>
        <end position="252"/>
    </location>
</feature>
<feature type="domain" description="Heparan-alpha-glucosaminide N-acetyltransferase catalytic" evidence="2">
    <location>
        <begin position="16"/>
        <end position="227"/>
    </location>
</feature>
<evidence type="ECO:0000259" key="2">
    <source>
        <dbReference type="Pfam" id="PF07786"/>
    </source>
</evidence>
<proteinExistence type="predicted"/>
<evidence type="ECO:0000256" key="1">
    <source>
        <dbReference type="SAM" id="Phobius"/>
    </source>
</evidence>
<evidence type="ECO:0000313" key="4">
    <source>
        <dbReference type="Proteomes" id="UP000371041"/>
    </source>
</evidence>
<organism evidence="3 4">
    <name type="scientific">Allosaccharopolyspora coralli</name>
    <dbReference type="NCBI Taxonomy" id="2665642"/>
    <lineage>
        <taxon>Bacteria</taxon>
        <taxon>Bacillati</taxon>
        <taxon>Actinomycetota</taxon>
        <taxon>Actinomycetes</taxon>
        <taxon>Pseudonocardiales</taxon>
        <taxon>Pseudonocardiaceae</taxon>
        <taxon>Allosaccharopolyspora</taxon>
    </lineage>
</organism>
<feature type="transmembrane region" description="Helical" evidence="1">
    <location>
        <begin position="198"/>
        <end position="216"/>
    </location>
</feature>
<dbReference type="AlphaFoldDB" id="A0A5Q3QCB2"/>
<feature type="transmembrane region" description="Helical" evidence="1">
    <location>
        <begin position="114"/>
        <end position="134"/>
    </location>
</feature>
<dbReference type="EMBL" id="CP045929">
    <property type="protein sequence ID" value="QGK69169.1"/>
    <property type="molecule type" value="Genomic_DNA"/>
</dbReference>
<reference evidence="4" key="1">
    <citation type="submission" date="2019-11" db="EMBL/GenBank/DDBJ databases">
        <title>The complete genome sequence of Saccharopolyspora sp. E2A.</title>
        <authorList>
            <person name="Zhang G."/>
        </authorList>
    </citation>
    <scope>NUCLEOTIDE SEQUENCE [LARGE SCALE GENOMIC DNA]</scope>
    <source>
        <strain evidence="4">E2A</strain>
    </source>
</reference>
<feature type="transmembrane region" description="Helical" evidence="1">
    <location>
        <begin position="47"/>
        <end position="71"/>
    </location>
</feature>
<feature type="transmembrane region" description="Helical" evidence="1">
    <location>
        <begin position="91"/>
        <end position="108"/>
    </location>
</feature>
<sequence length="441" mass="46422">MTAVLPEAASTPRTRRLVGLDLARFLAIVGMLGVHFGVPVVDGRAEHVTFFAFSGRSTALFTVLAGVSLALLSGRTTPPTGEALRAARTRIAVRGVLLILLGVALAKATEATGFLLTVIIAFYGLYFLLSLPFVGMPARGLAIAAGTVLVLGPQLSFVLRNWLASDEALTNMVAMVNSVDPGHLIAHLGLVDMMLYRFYPAASYLGLVLAGMAIGRCDLRDRVVRLKLGLGGVVVAVVAYASSSLLVTLAGVRPQWGPDGLMPPEGTVAVGHADWLLAATPHTGSTFEMVGGLGVCMAVLAVCLELADHAGRALKPFALAGSMGLTLYALHAMVLAWQVAVGGWPLSGVSPELAEIAALGPASEGIANLPAFPEDGSQPTGFVAWLNVYMSEVFLVFSVLFAVLWRRRFVRGPLEAAVSESVRWVCELLPHLKPKSLPRDA</sequence>
<keyword evidence="1" id="KW-0472">Membrane</keyword>
<keyword evidence="1" id="KW-1133">Transmembrane helix</keyword>
<dbReference type="InterPro" id="IPR012429">
    <property type="entry name" value="HGSNAT_cat"/>
</dbReference>
<dbReference type="Proteomes" id="UP000371041">
    <property type="component" value="Chromosome"/>
</dbReference>
<dbReference type="Pfam" id="PF07786">
    <property type="entry name" value="HGSNAT_cat"/>
    <property type="match status" value="1"/>
</dbReference>
<gene>
    <name evidence="3" type="ORF">GIY23_06125</name>
</gene>
<name>A0A5Q3QCB2_9PSEU</name>
<dbReference type="PANTHER" id="PTHR30590">
    <property type="entry name" value="INNER MEMBRANE PROTEIN"/>
    <property type="match status" value="1"/>
</dbReference>
<dbReference type="InterPro" id="IPR052529">
    <property type="entry name" value="Bact_Transport_Assoc"/>
</dbReference>
<keyword evidence="4" id="KW-1185">Reference proteome</keyword>
<keyword evidence="1" id="KW-0812">Transmembrane</keyword>
<dbReference type="KEGG" id="sace:GIY23_06125"/>
<feature type="transmembrane region" description="Helical" evidence="1">
    <location>
        <begin position="319"/>
        <end position="340"/>
    </location>
</feature>
<feature type="transmembrane region" description="Helical" evidence="1">
    <location>
        <begin position="22"/>
        <end position="41"/>
    </location>
</feature>
<dbReference type="RefSeq" id="WP_154075769.1">
    <property type="nucleotide sequence ID" value="NZ_CP045929.1"/>
</dbReference>
<feature type="transmembrane region" description="Helical" evidence="1">
    <location>
        <begin position="382"/>
        <end position="405"/>
    </location>
</feature>
<protein>
    <submittedName>
        <fullName evidence="3">DUF1624 domain-containing protein</fullName>
    </submittedName>
</protein>
<feature type="transmembrane region" description="Helical" evidence="1">
    <location>
        <begin position="141"/>
        <end position="163"/>
    </location>
</feature>